<dbReference type="Proteomes" id="UP000326757">
    <property type="component" value="Unassembled WGS sequence"/>
</dbReference>
<sequence>MGLETPLSNEAIPAKSFNGTICCVLEIYNKPTGGTDQRIFFFEYLYLQILKFPPNANQKQTTSTPPMNLLQVWFYIR</sequence>
<accession>A0A5N6K477</accession>
<evidence type="ECO:0000313" key="1">
    <source>
        <dbReference type="EMBL" id="KAB8297192.1"/>
    </source>
</evidence>
<proteinExistence type="predicted"/>
<gene>
    <name evidence="1" type="ORF">EYC80_002570</name>
</gene>
<comment type="caution">
    <text evidence="1">The sequence shown here is derived from an EMBL/GenBank/DDBJ whole genome shotgun (WGS) entry which is preliminary data.</text>
</comment>
<dbReference type="EMBL" id="VIGI01000008">
    <property type="protein sequence ID" value="KAB8297192.1"/>
    <property type="molecule type" value="Genomic_DNA"/>
</dbReference>
<organism evidence="1 2">
    <name type="scientific">Monilinia laxa</name>
    <name type="common">Brown rot fungus</name>
    <name type="synonym">Sclerotinia laxa</name>
    <dbReference type="NCBI Taxonomy" id="61186"/>
    <lineage>
        <taxon>Eukaryota</taxon>
        <taxon>Fungi</taxon>
        <taxon>Dikarya</taxon>
        <taxon>Ascomycota</taxon>
        <taxon>Pezizomycotina</taxon>
        <taxon>Leotiomycetes</taxon>
        <taxon>Helotiales</taxon>
        <taxon>Sclerotiniaceae</taxon>
        <taxon>Monilinia</taxon>
    </lineage>
</organism>
<reference evidence="1 2" key="1">
    <citation type="submission" date="2019-06" db="EMBL/GenBank/DDBJ databases">
        <title>Genome Sequence of the Brown Rot Fungal Pathogen Monilinia laxa.</title>
        <authorList>
            <person name="De Miccolis Angelini R.M."/>
            <person name="Landi L."/>
            <person name="Abate D."/>
            <person name="Pollastro S."/>
            <person name="Romanazzi G."/>
            <person name="Faretra F."/>
        </authorList>
    </citation>
    <scope>NUCLEOTIDE SEQUENCE [LARGE SCALE GENOMIC DNA]</scope>
    <source>
        <strain evidence="1 2">Mlax316</strain>
    </source>
</reference>
<dbReference type="AlphaFoldDB" id="A0A5N6K477"/>
<evidence type="ECO:0000313" key="2">
    <source>
        <dbReference type="Proteomes" id="UP000326757"/>
    </source>
</evidence>
<name>A0A5N6K477_MONLA</name>
<keyword evidence="2" id="KW-1185">Reference proteome</keyword>
<protein>
    <submittedName>
        <fullName evidence="1">Uncharacterized protein</fullName>
    </submittedName>
</protein>